<keyword evidence="4" id="KW-1185">Reference proteome</keyword>
<accession>A0A1G9QYH3</accession>
<keyword evidence="2" id="KW-0812">Transmembrane</keyword>
<feature type="transmembrane region" description="Helical" evidence="2">
    <location>
        <begin position="113"/>
        <end position="132"/>
    </location>
</feature>
<dbReference type="EMBL" id="FNDJ01000037">
    <property type="protein sequence ID" value="SDM16068.1"/>
    <property type="molecule type" value="Genomic_DNA"/>
</dbReference>
<organism evidence="3 4">
    <name type="scientific">Nonomuraea jiangxiensis</name>
    <dbReference type="NCBI Taxonomy" id="633440"/>
    <lineage>
        <taxon>Bacteria</taxon>
        <taxon>Bacillati</taxon>
        <taxon>Actinomycetota</taxon>
        <taxon>Actinomycetes</taxon>
        <taxon>Streptosporangiales</taxon>
        <taxon>Streptosporangiaceae</taxon>
        <taxon>Nonomuraea</taxon>
    </lineage>
</organism>
<name>A0A1G9QYH3_9ACTN</name>
<evidence type="ECO:0000256" key="1">
    <source>
        <dbReference type="SAM" id="MobiDB-lite"/>
    </source>
</evidence>
<dbReference type="AlphaFoldDB" id="A0A1G9QYH3"/>
<proteinExistence type="predicted"/>
<reference evidence="3 4" key="1">
    <citation type="submission" date="2016-10" db="EMBL/GenBank/DDBJ databases">
        <authorList>
            <person name="de Groot N.N."/>
        </authorList>
    </citation>
    <scope>NUCLEOTIDE SEQUENCE [LARGE SCALE GENOMIC DNA]</scope>
    <source>
        <strain evidence="3 4">CGMCC 4.6533</strain>
    </source>
</reference>
<gene>
    <name evidence="3" type="ORF">SAMN05421869_13758</name>
</gene>
<evidence type="ECO:0000313" key="3">
    <source>
        <dbReference type="EMBL" id="SDM16068.1"/>
    </source>
</evidence>
<evidence type="ECO:0000313" key="4">
    <source>
        <dbReference type="Proteomes" id="UP000199202"/>
    </source>
</evidence>
<sequence length="157" mass="16973">MRRITLFDAVIMTGGLLLLVLGAHQAGPALAAVRGDGPHGTFTAVHADCFEHHPGKQICTWLGNFRSYDGRVLRREITLYDPQQDTFTAGRTVRAFDTGRPDHVYGEGGSREWVTVVLLLVLGVGLLARPLLRRRPREAARPPMPNGSAAGPALPGS</sequence>
<protein>
    <recommendedName>
        <fullName evidence="5">DUF3592 domain-containing protein</fullName>
    </recommendedName>
</protein>
<dbReference type="Proteomes" id="UP000199202">
    <property type="component" value="Unassembled WGS sequence"/>
</dbReference>
<evidence type="ECO:0000256" key="2">
    <source>
        <dbReference type="SAM" id="Phobius"/>
    </source>
</evidence>
<keyword evidence="2" id="KW-1133">Transmembrane helix</keyword>
<evidence type="ECO:0008006" key="5">
    <source>
        <dbReference type="Google" id="ProtNLM"/>
    </source>
</evidence>
<feature type="region of interest" description="Disordered" evidence="1">
    <location>
        <begin position="138"/>
        <end position="157"/>
    </location>
</feature>
<keyword evidence="2" id="KW-0472">Membrane</keyword>